<dbReference type="OrthoDB" id="5432576at2"/>
<dbReference type="eggNOG" id="ENOG503138D">
    <property type="taxonomic scope" value="Bacteria"/>
</dbReference>
<gene>
    <name evidence="1" type="ordered locus">Nhal_1009</name>
</gene>
<dbReference type="STRING" id="472759.Nhal_1009"/>
<name>D5BYW9_NITHN</name>
<dbReference type="RefSeq" id="WP_013032074.1">
    <property type="nucleotide sequence ID" value="NC_013960.1"/>
</dbReference>
<dbReference type="EMBL" id="CP001798">
    <property type="protein sequence ID" value="ADE14182.1"/>
    <property type="molecule type" value="Genomic_DNA"/>
</dbReference>
<reference evidence="2" key="1">
    <citation type="submission" date="2010-04" db="EMBL/GenBank/DDBJ databases">
        <title>Complete genome sequence of Nitrosococcus halophilus Nc4, a salt-adapted, aerobic obligate ammonia-oxidizing sulfur purple bacterium.</title>
        <authorList>
            <consortium name="US DOE Joint Genome Institute"/>
            <person name="Campbell M.A."/>
            <person name="Malfatti S.A."/>
            <person name="Chain P.S.G."/>
            <person name="Heidelberg J.F."/>
            <person name="Ward B.B."/>
            <person name="Klotz M.G."/>
        </authorList>
    </citation>
    <scope>NUCLEOTIDE SEQUENCE [LARGE SCALE GENOMIC DNA]</scope>
    <source>
        <strain evidence="2">Nc4</strain>
    </source>
</reference>
<dbReference type="KEGG" id="nhl:Nhal_1009"/>
<organism evidence="1 2">
    <name type="scientific">Nitrosococcus halophilus (strain Nc4)</name>
    <dbReference type="NCBI Taxonomy" id="472759"/>
    <lineage>
        <taxon>Bacteria</taxon>
        <taxon>Pseudomonadati</taxon>
        <taxon>Pseudomonadota</taxon>
        <taxon>Gammaproteobacteria</taxon>
        <taxon>Chromatiales</taxon>
        <taxon>Chromatiaceae</taxon>
        <taxon>Nitrosococcus</taxon>
    </lineage>
</organism>
<dbReference type="AlphaFoldDB" id="D5BYW9"/>
<evidence type="ECO:0000313" key="1">
    <source>
        <dbReference type="EMBL" id="ADE14182.1"/>
    </source>
</evidence>
<protein>
    <submittedName>
        <fullName evidence="1">Uncharacterized protein</fullName>
    </submittedName>
</protein>
<dbReference type="HOGENOM" id="CLU_151254_0_0_6"/>
<evidence type="ECO:0000313" key="2">
    <source>
        <dbReference type="Proteomes" id="UP000001844"/>
    </source>
</evidence>
<dbReference type="Proteomes" id="UP000001844">
    <property type="component" value="Chromosome"/>
</dbReference>
<sequence>MAITLDAITLPEDLSWTDEYSWSPVVQNSEFTLTGALILEEGTQQAGRPITLQSPAGGAWTTRATAEALRAKLLANNDMTLTLHDGRAFTVRWRHGDTPLEAAPVLEGLADPDTDTLYDLTLRLLEI</sequence>
<proteinExistence type="predicted"/>
<keyword evidence="2" id="KW-1185">Reference proteome</keyword>
<accession>D5BYW9</accession>